<organism evidence="1 2">
    <name type="scientific">Vibrio owensii CAIM 1854 = LMG 25443</name>
    <dbReference type="NCBI Taxonomy" id="1229493"/>
    <lineage>
        <taxon>Bacteria</taxon>
        <taxon>Pseudomonadati</taxon>
        <taxon>Pseudomonadota</taxon>
        <taxon>Gammaproteobacteria</taxon>
        <taxon>Vibrionales</taxon>
        <taxon>Vibrionaceae</taxon>
        <taxon>Vibrio</taxon>
    </lineage>
</organism>
<dbReference type="PATRIC" id="fig|1229493.5.peg.886"/>
<dbReference type="RefSeq" id="WP_020194243.1">
    <property type="nucleotide sequence ID" value="NZ_BAOH01000005.1"/>
</dbReference>
<evidence type="ECO:0000313" key="1">
    <source>
        <dbReference type="EMBL" id="KIF53076.1"/>
    </source>
</evidence>
<evidence type="ECO:0008006" key="3">
    <source>
        <dbReference type="Google" id="ProtNLM"/>
    </source>
</evidence>
<comment type="caution">
    <text evidence="1">The sequence shown here is derived from an EMBL/GenBank/DDBJ whole genome shotgun (WGS) entry which is preliminary data.</text>
</comment>
<protein>
    <recommendedName>
        <fullName evidence="3">RNA-binding protein</fullName>
    </recommendedName>
</protein>
<evidence type="ECO:0000313" key="2">
    <source>
        <dbReference type="Proteomes" id="UP000031586"/>
    </source>
</evidence>
<proteinExistence type="predicted"/>
<name>A0A0C1ZIM3_9VIBR</name>
<dbReference type="AlphaFoldDB" id="A0A0C1ZIM3"/>
<dbReference type="Proteomes" id="UP000031586">
    <property type="component" value="Unassembled WGS sequence"/>
</dbReference>
<gene>
    <name evidence="1" type="ORF">H735_09000</name>
</gene>
<dbReference type="EMBL" id="JPRD01000015">
    <property type="protein sequence ID" value="KIF53076.1"/>
    <property type="molecule type" value="Genomic_DNA"/>
</dbReference>
<reference evidence="1 2" key="1">
    <citation type="submission" date="2014-07" db="EMBL/GenBank/DDBJ databases">
        <title>Unique and conserved regions in Vibrio harveyi and related species in comparison with the shrimp pathogen Vibrio harveyi CAIM 1792.</title>
        <authorList>
            <person name="Espinoza-Valles I."/>
            <person name="Vora G."/>
            <person name="Leekitcharoenphon P."/>
            <person name="Ussery D."/>
            <person name="Hoj L."/>
            <person name="Gomez-Gil B."/>
        </authorList>
    </citation>
    <scope>NUCLEOTIDE SEQUENCE [LARGE SCALE GENOMIC DNA]</scope>
    <source>
        <strain evidence="2">CAIM 1854 / LMG 25443</strain>
    </source>
</reference>
<sequence length="100" mass="11826">MELKSLHIPVNKIYWLQAASGDKGWEYRLYNERWISLLTNEDGSPKEFKDIQYKLGYPKKGDTSKILTFPWKGFKIIEDLVHPHFDNVPTKVFAIKLERD</sequence>
<accession>A0A0C1ZIM3</accession>